<feature type="chain" id="PRO_5047375632" evidence="8">
    <location>
        <begin position="23"/>
        <end position="1412"/>
    </location>
</feature>
<accession>A0ABU2A218</accession>
<dbReference type="EMBL" id="JAVDXV010000001">
    <property type="protein sequence ID" value="MDR7331070.1"/>
    <property type="molecule type" value="Genomic_DNA"/>
</dbReference>
<sequence length="1412" mass="149801">MFRTTHLVALLLAAPLALPASAAMTDISQHPLIVANPDAVRANVLFILDDSGSMNFDFLPDHVNGDGDPDPKLCRSTGATPTNSGNFANTCCINGNSSAACYLSAPPFGTSRGQAPFLAYGFNGLAYDPNTLYKPPVRSDGTSWASQTRGATGGWTLVRNDAYNIQNIYTIDLTTQFPDTEWCTDTSYSDCLRNDNYVLPGTVGGKAYTTFRAVQATGSGRVATGAPDAATTEARTFGPHYYRIHTAEYCSSVDLRDCRPAAAGAFTIPAPVRWCNSDANARAASPVANACQATRTDVFRHARFPTKFFTAGVAGSPGRGSSMSFTMTVSGCSGSRTTGVGSLKIGGVEMLTGATDRTNSSSTLASFIASQFRTGTGWTIARSSRTLTITAPVSAGDLAGGYATLTTVSGSTCTFTPTTGAGPFGSDYAAPVTTEAGTYAGRFERVEIMSGKTFPKGANRKDCAGSTCTYDEEMTNFANWWTYYHSRMQTMKSAASLAFNDVGSNRRMGYMSINNNTGRDLLNLETFETSQRSNWFAKLFAAETGNSTPLRTALSKAGRLFAGAYNGTSLHGVTVKDPMQYSCQKNVAILSTDGFWNETSTPTRKDGSTAIGDLDSGTDVERPMLDGNATSNTLADVAYYYKNNDLRTGTSGSGTCISGSGTGADVCGNDDELNRAQTMMTFTLGLGVSGYMQFQKNYLSAGAPDFNAVKNGETANPGAGVCSWQTSGVCNWPIPVSNTLTAVDDMWHAAVNGGGTYFSAASPTALQEGLSSALNSIGGRVAAAAAAATSNPNITATDNFVFLSRFKSAEWHGELIAKAINIDTGTLDTTLWEARPLLDAKTSRNIFMFSASSSTKLKPFAWGEMSATEKAYFEKTWITTTGRSLSQFCSGPPTCLSTTDQDAAPGEPLVSFLRGVRTNEGTDATKYFRQRVHLLGDIVNSEAVYVKQQLVKYADEGYADFNGRARQGMVYVGANDGMLHAFNADTGEEVWAYVPTAVLPNLYKLADKDYAIKHQYFVDATPLVQDVKVGTEWRTILVGGLGAGGRAYYALDITDPAAPKAMWEFTNDNLGLTFGKPEIGKLRDGTWVVVVPSGYNNVSPGDGKGRLFVLNAATGVPIAGISSGGGGVGIATSAGSTATPAGLGQIRGWVEKSSLDNTIERVYGGDNLGNVWRFDINNTVGVAGYDAMLLGVLKNASNQTQPVTTRPELGEANRKAMVYVATGRFLGETDSSDTTVQSVYAIKDDLGATGHGEVRASGNFVKQTLVNGTCASGTRWCEAGKPIRTTTSVNAVNLATDGGWYVDLPIISERVYGDPVLVLGTLVVISNVIGSSSQCKPGGTSWANYFDYRTGAAQTTVIADARSTTLEPVKDPTGKVTGIVTLENGEEKQLPLPFDPTIKPTRRVSWRDLLQD</sequence>
<comment type="similarity">
    <text evidence="2">Belongs to the PilY1 family.</text>
</comment>
<evidence type="ECO:0000256" key="4">
    <source>
        <dbReference type="ARBA" id="ARBA00022723"/>
    </source>
</evidence>
<feature type="region of interest" description="Disordered" evidence="7">
    <location>
        <begin position="600"/>
        <end position="627"/>
    </location>
</feature>
<reference evidence="10 11" key="1">
    <citation type="submission" date="2023-07" db="EMBL/GenBank/DDBJ databases">
        <title>Sorghum-associated microbial communities from plants grown in Nebraska, USA.</title>
        <authorList>
            <person name="Schachtman D."/>
        </authorList>
    </citation>
    <scope>NUCLEOTIDE SEQUENCE [LARGE SCALE GENOMIC DNA]</scope>
    <source>
        <strain evidence="10 11">BE316</strain>
    </source>
</reference>
<dbReference type="Gene3D" id="2.40.10.480">
    <property type="match status" value="1"/>
</dbReference>
<dbReference type="InterPro" id="IPR008707">
    <property type="entry name" value="B-propeller_PilY1"/>
</dbReference>
<keyword evidence="11" id="KW-1185">Reference proteome</keyword>
<keyword evidence="5" id="KW-0106">Calcium</keyword>
<evidence type="ECO:0000313" key="11">
    <source>
        <dbReference type="Proteomes" id="UP001180825"/>
    </source>
</evidence>
<evidence type="ECO:0000256" key="5">
    <source>
        <dbReference type="ARBA" id="ARBA00022837"/>
    </source>
</evidence>
<dbReference type="InterPro" id="IPR011047">
    <property type="entry name" value="Quinoprotein_ADH-like_sf"/>
</dbReference>
<feature type="domain" description="PilY1 beta-propeller" evidence="9">
    <location>
        <begin position="935"/>
        <end position="1265"/>
    </location>
</feature>
<evidence type="ECO:0000256" key="3">
    <source>
        <dbReference type="ARBA" id="ARBA00022558"/>
    </source>
</evidence>
<evidence type="ECO:0000256" key="2">
    <source>
        <dbReference type="ARBA" id="ARBA00008387"/>
    </source>
</evidence>
<evidence type="ECO:0000259" key="9">
    <source>
        <dbReference type="Pfam" id="PF05567"/>
    </source>
</evidence>
<keyword evidence="6" id="KW-0281">Fimbrium</keyword>
<evidence type="ECO:0000256" key="7">
    <source>
        <dbReference type="SAM" id="MobiDB-lite"/>
    </source>
</evidence>
<comment type="caution">
    <text evidence="10">The sequence shown here is derived from an EMBL/GenBank/DDBJ whole genome shotgun (WGS) entry which is preliminary data.</text>
</comment>
<evidence type="ECO:0000256" key="8">
    <source>
        <dbReference type="SAM" id="SignalP"/>
    </source>
</evidence>
<dbReference type="Pfam" id="PF05567">
    <property type="entry name" value="T4P_PilY1"/>
    <property type="match status" value="1"/>
</dbReference>
<organism evidence="10 11">
    <name type="scientific">Roseateles asaccharophilus</name>
    <dbReference type="NCBI Taxonomy" id="582607"/>
    <lineage>
        <taxon>Bacteria</taxon>
        <taxon>Pseudomonadati</taxon>
        <taxon>Pseudomonadota</taxon>
        <taxon>Betaproteobacteria</taxon>
        <taxon>Burkholderiales</taxon>
        <taxon>Sphaerotilaceae</taxon>
        <taxon>Roseateles</taxon>
    </lineage>
</organism>
<protein>
    <submittedName>
        <fullName evidence="10">Type IV pilus assembly protein PilY1</fullName>
    </submittedName>
</protein>
<dbReference type="InterPro" id="IPR018391">
    <property type="entry name" value="PQQ_b-propeller_rpt"/>
</dbReference>
<feature type="signal peptide" evidence="8">
    <location>
        <begin position="1"/>
        <end position="22"/>
    </location>
</feature>
<proteinExistence type="inferred from homology"/>
<evidence type="ECO:0000313" key="10">
    <source>
        <dbReference type="EMBL" id="MDR7331070.1"/>
    </source>
</evidence>
<dbReference type="SMART" id="SM00564">
    <property type="entry name" value="PQQ"/>
    <property type="match status" value="1"/>
</dbReference>
<keyword evidence="3" id="KW-1029">Fimbrium biogenesis</keyword>
<name>A0ABU2A218_9BURK</name>
<keyword evidence="8" id="KW-0732">Signal</keyword>
<keyword evidence="4" id="KW-0479">Metal-binding</keyword>
<evidence type="ECO:0000256" key="1">
    <source>
        <dbReference type="ARBA" id="ARBA00004561"/>
    </source>
</evidence>
<dbReference type="Proteomes" id="UP001180825">
    <property type="component" value="Unassembled WGS sequence"/>
</dbReference>
<dbReference type="RefSeq" id="WP_310323735.1">
    <property type="nucleotide sequence ID" value="NZ_JAVDXV010000001.1"/>
</dbReference>
<comment type="subcellular location">
    <subcellularLocation>
        <location evidence="1">Fimbrium</location>
    </subcellularLocation>
</comment>
<gene>
    <name evidence="10" type="ORF">J2X21_000182</name>
</gene>
<evidence type="ECO:0000256" key="6">
    <source>
        <dbReference type="ARBA" id="ARBA00023263"/>
    </source>
</evidence>
<dbReference type="SUPFAM" id="SSF50998">
    <property type="entry name" value="Quinoprotein alcohol dehydrogenase-like"/>
    <property type="match status" value="1"/>
</dbReference>